<dbReference type="InterPro" id="IPR049492">
    <property type="entry name" value="BD-FAE-like_dom"/>
</dbReference>
<protein>
    <submittedName>
        <fullName evidence="3">Putative esterase</fullName>
        <ecNumber evidence="3">3.1.1.1</ecNumber>
    </submittedName>
</protein>
<dbReference type="Proteomes" id="UP000001191">
    <property type="component" value="Chromosome"/>
</dbReference>
<dbReference type="OrthoDB" id="24847at2"/>
<dbReference type="GO" id="GO:0106435">
    <property type="term" value="F:carboxylesterase activity"/>
    <property type="evidence" value="ECO:0007669"/>
    <property type="project" value="UniProtKB-EC"/>
</dbReference>
<dbReference type="STRING" id="63737.Npun_R2365"/>
<gene>
    <name evidence="3" type="ordered locus">Npun_R2365</name>
</gene>
<dbReference type="Gene3D" id="3.40.50.1820">
    <property type="entry name" value="alpha/beta hydrolase"/>
    <property type="match status" value="1"/>
</dbReference>
<dbReference type="PANTHER" id="PTHR48081">
    <property type="entry name" value="AB HYDROLASE SUPERFAMILY PROTEIN C4A8.06C"/>
    <property type="match status" value="1"/>
</dbReference>
<dbReference type="AlphaFoldDB" id="B2J8F6"/>
<dbReference type="eggNOG" id="COG0657">
    <property type="taxonomic scope" value="Bacteria"/>
</dbReference>
<dbReference type="EnsemblBacteria" id="ACC80933">
    <property type="protein sequence ID" value="ACC80933"/>
    <property type="gene ID" value="Npun_R2365"/>
</dbReference>
<reference evidence="3 4" key="2">
    <citation type="journal article" date="2013" name="Plant Physiol.">
        <title>A Nostoc punctiforme Sugar Transporter Necessary to Establish a Cyanobacterium-Plant Symbiosis.</title>
        <authorList>
            <person name="Ekman M."/>
            <person name="Picossi S."/>
            <person name="Campbell E.L."/>
            <person name="Meeks J.C."/>
            <person name="Flores E."/>
        </authorList>
    </citation>
    <scope>NUCLEOTIDE SEQUENCE [LARGE SCALE GENOMIC DNA]</scope>
    <source>
        <strain evidence="4">ATCC 29133 / PCC 73102</strain>
    </source>
</reference>
<evidence type="ECO:0000259" key="2">
    <source>
        <dbReference type="Pfam" id="PF20434"/>
    </source>
</evidence>
<dbReference type="Pfam" id="PF20434">
    <property type="entry name" value="BD-FAE"/>
    <property type="match status" value="1"/>
</dbReference>
<feature type="domain" description="BD-FAE-like" evidence="2">
    <location>
        <begin position="64"/>
        <end position="161"/>
    </location>
</feature>
<keyword evidence="1 3" id="KW-0378">Hydrolase</keyword>
<reference evidence="4" key="1">
    <citation type="submission" date="2008-04" db="EMBL/GenBank/DDBJ databases">
        <title>Complete sequence of chromosome of Nostoc punctiforme ATCC 29133.</title>
        <authorList>
            <consortium name="US DOE Joint Genome Institute"/>
            <person name="Copeland A."/>
            <person name="Lucas S."/>
            <person name="Lapidus A."/>
            <person name="Glavina del Rio T."/>
            <person name="Dalin E."/>
            <person name="Tice H."/>
            <person name="Pitluck S."/>
            <person name="Chain P."/>
            <person name="Malfatti S."/>
            <person name="Shin M."/>
            <person name="Vergez L."/>
            <person name="Schmutz J."/>
            <person name="Larimer F."/>
            <person name="Land M."/>
            <person name="Hauser L."/>
            <person name="Kyrpides N."/>
            <person name="Kim E."/>
            <person name="Meeks J.C."/>
            <person name="Elhai J."/>
            <person name="Campbell E.L."/>
            <person name="Thiel T."/>
            <person name="Longmire J."/>
            <person name="Potts M."/>
            <person name="Atlas R."/>
        </authorList>
    </citation>
    <scope>NUCLEOTIDE SEQUENCE [LARGE SCALE GENOMIC DNA]</scope>
    <source>
        <strain evidence="4">ATCC 29133 / PCC 73102</strain>
    </source>
</reference>
<dbReference type="KEGG" id="npu:Npun_R2365"/>
<proteinExistence type="predicted"/>
<organism evidence="3 4">
    <name type="scientific">Nostoc punctiforme (strain ATCC 29133 / PCC 73102)</name>
    <dbReference type="NCBI Taxonomy" id="63737"/>
    <lineage>
        <taxon>Bacteria</taxon>
        <taxon>Bacillati</taxon>
        <taxon>Cyanobacteriota</taxon>
        <taxon>Cyanophyceae</taxon>
        <taxon>Nostocales</taxon>
        <taxon>Nostocaceae</taxon>
        <taxon>Nostoc</taxon>
    </lineage>
</organism>
<dbReference type="InterPro" id="IPR029058">
    <property type="entry name" value="AB_hydrolase_fold"/>
</dbReference>
<dbReference type="InterPro" id="IPR050300">
    <property type="entry name" value="GDXG_lipolytic_enzyme"/>
</dbReference>
<dbReference type="HOGENOM" id="CLU_012494_4_7_3"/>
<sequence>MLYHNFQTQAELDYQYNPSEQGLDIPGYMNLYATNSAKVREKLRCHLNVVFGSTVVEHLDIFPATQPQAPILVFIHGGYWIMSNSKDFSFVAQGLVAANVTVVVVNYGLCPKVTIDEIVRQNRSAIAWIYNHAESFGADPNRIHVAGHSAGGHLTAMLMATDWKNDYALPDDIIKGGCAISGLFDLMPFPYTWLQPKIQLTWAEVLRNSPIRHLPEKAGSLLVTYGGKETLEFQRQSLDFLAAWKEKELPGEYLPQPNENHFTIVNGFLDTDSSLCTAILRQIIALEKEPKF</sequence>
<evidence type="ECO:0000256" key="1">
    <source>
        <dbReference type="ARBA" id="ARBA00022801"/>
    </source>
</evidence>
<accession>B2J8F6</accession>
<keyword evidence="4" id="KW-1185">Reference proteome</keyword>
<evidence type="ECO:0000313" key="4">
    <source>
        <dbReference type="Proteomes" id="UP000001191"/>
    </source>
</evidence>
<evidence type="ECO:0000313" key="3">
    <source>
        <dbReference type="EMBL" id="ACC80933.1"/>
    </source>
</evidence>
<dbReference type="PhylomeDB" id="B2J8F6"/>
<dbReference type="EMBL" id="CP001037">
    <property type="protein sequence ID" value="ACC80933.1"/>
    <property type="molecule type" value="Genomic_DNA"/>
</dbReference>
<name>B2J8F6_NOSP7</name>
<dbReference type="PANTHER" id="PTHR48081:SF33">
    <property type="entry name" value="KYNURENINE FORMAMIDASE"/>
    <property type="match status" value="1"/>
</dbReference>
<dbReference type="EC" id="3.1.1.1" evidence="3"/>
<dbReference type="SUPFAM" id="SSF53474">
    <property type="entry name" value="alpha/beta-Hydrolases"/>
    <property type="match status" value="1"/>
</dbReference>